<evidence type="ECO:0000313" key="3">
    <source>
        <dbReference type="EMBL" id="KKS57365.1"/>
    </source>
</evidence>
<evidence type="ECO:0000313" key="4">
    <source>
        <dbReference type="Proteomes" id="UP000034837"/>
    </source>
</evidence>
<keyword evidence="3" id="KW-0808">Transferase</keyword>
<dbReference type="CDD" id="cd03808">
    <property type="entry name" value="GT4_CapM-like"/>
    <property type="match status" value="1"/>
</dbReference>
<dbReference type="AlphaFoldDB" id="A0A0G1A8K6"/>
<proteinExistence type="predicted"/>
<sequence>MEEKKKKILYLATQGEWGGAQKYIFDLATNLTASFDIIVAVGLGGTSRELLNKLQEKGIKTLILKHLKRKISLWNDVLAVWEIVNFLRKNNFDIIHLNSSKAGMVGAIAGWINKKAKIIYTAHGWVYLEPLSFFTRRIYLWMEKMACQMRSATIVLSEKEKVIALKYETGGKKNTFVIHNGIDLEKINFLDKETAKKEIFQFTQDDKLKDCFILGTIANFYKTKGLSILLNIFQELVKTNDKLRLVIIGNGPEKNNLEKQIKENGLEKKVVLTGILSDAYKYLKAFDIFVLPSIKEGFPYALLEAMAAGLPIVATKVGAIPEIIEDEKEGLVVSPQNNQELKEKLEILINEPDLRKKIGESAKEKAQKYNLKNTVLQTKNIYNSLFK</sequence>
<dbReference type="InterPro" id="IPR001296">
    <property type="entry name" value="Glyco_trans_1"/>
</dbReference>
<dbReference type="SUPFAM" id="SSF53756">
    <property type="entry name" value="UDP-Glycosyltransferase/glycogen phosphorylase"/>
    <property type="match status" value="1"/>
</dbReference>
<evidence type="ECO:0000259" key="2">
    <source>
        <dbReference type="Pfam" id="PF13439"/>
    </source>
</evidence>
<dbReference type="Gene3D" id="3.40.50.2000">
    <property type="entry name" value="Glycogen Phosphorylase B"/>
    <property type="match status" value="2"/>
</dbReference>
<organism evidence="3 4">
    <name type="scientific">Candidatus Magasanikbacteria bacterium GW2011_GWA2_42_32</name>
    <dbReference type="NCBI Taxonomy" id="1619039"/>
    <lineage>
        <taxon>Bacteria</taxon>
        <taxon>Candidatus Magasanikiibacteriota</taxon>
    </lineage>
</organism>
<accession>A0A0G1A8K6</accession>
<name>A0A0G1A8K6_9BACT</name>
<feature type="domain" description="Glycosyltransferase subfamily 4-like N-terminal" evidence="2">
    <location>
        <begin position="17"/>
        <end position="186"/>
    </location>
</feature>
<dbReference type="Proteomes" id="UP000034837">
    <property type="component" value="Unassembled WGS sequence"/>
</dbReference>
<dbReference type="PANTHER" id="PTHR12526:SF630">
    <property type="entry name" value="GLYCOSYLTRANSFERASE"/>
    <property type="match status" value="1"/>
</dbReference>
<dbReference type="Pfam" id="PF00534">
    <property type="entry name" value="Glycos_transf_1"/>
    <property type="match status" value="1"/>
</dbReference>
<evidence type="ECO:0000259" key="1">
    <source>
        <dbReference type="Pfam" id="PF00534"/>
    </source>
</evidence>
<dbReference type="Pfam" id="PF13439">
    <property type="entry name" value="Glyco_transf_4"/>
    <property type="match status" value="1"/>
</dbReference>
<dbReference type="EMBL" id="LCDO01000001">
    <property type="protein sequence ID" value="KKS57365.1"/>
    <property type="molecule type" value="Genomic_DNA"/>
</dbReference>
<dbReference type="GO" id="GO:0016757">
    <property type="term" value="F:glycosyltransferase activity"/>
    <property type="evidence" value="ECO:0007669"/>
    <property type="project" value="InterPro"/>
</dbReference>
<dbReference type="InterPro" id="IPR028098">
    <property type="entry name" value="Glyco_trans_4-like_N"/>
</dbReference>
<dbReference type="PANTHER" id="PTHR12526">
    <property type="entry name" value="GLYCOSYLTRANSFERASE"/>
    <property type="match status" value="1"/>
</dbReference>
<protein>
    <submittedName>
        <fullName evidence="3">Second mannosyl transferase</fullName>
    </submittedName>
</protein>
<reference evidence="3 4" key="1">
    <citation type="journal article" date="2015" name="Nature">
        <title>rRNA introns, odd ribosomes, and small enigmatic genomes across a large radiation of phyla.</title>
        <authorList>
            <person name="Brown C.T."/>
            <person name="Hug L.A."/>
            <person name="Thomas B.C."/>
            <person name="Sharon I."/>
            <person name="Castelle C.J."/>
            <person name="Singh A."/>
            <person name="Wilkins M.J."/>
            <person name="Williams K.H."/>
            <person name="Banfield J.F."/>
        </authorList>
    </citation>
    <scope>NUCLEOTIDE SEQUENCE [LARGE SCALE GENOMIC DNA]</scope>
</reference>
<gene>
    <name evidence="3" type="ORF">UV20_C0001G0005</name>
</gene>
<feature type="domain" description="Glycosyl transferase family 1" evidence="1">
    <location>
        <begin position="208"/>
        <end position="364"/>
    </location>
</feature>
<comment type="caution">
    <text evidence="3">The sequence shown here is derived from an EMBL/GenBank/DDBJ whole genome shotgun (WGS) entry which is preliminary data.</text>
</comment>